<evidence type="ECO:0000256" key="1">
    <source>
        <dbReference type="SAM" id="MobiDB-lite"/>
    </source>
</evidence>
<evidence type="ECO:0008006" key="4">
    <source>
        <dbReference type="Google" id="ProtNLM"/>
    </source>
</evidence>
<comment type="caution">
    <text evidence="3">The sequence shown here is derived from an EMBL/GenBank/DDBJ whole genome shotgun (WGS) entry which is preliminary data.</text>
</comment>
<reference evidence="3" key="1">
    <citation type="submission" date="2019-11" db="EMBL/GenBank/DDBJ databases">
        <title>Genomic insights into an expanded diversity of filamentous marine cyanobacteria reveals the extraordinary biosynthetic potential of Moorea and Okeania.</title>
        <authorList>
            <person name="Ferreira Leao T."/>
            <person name="Wang M."/>
            <person name="Moss N."/>
            <person name="Da Silva R."/>
            <person name="Sanders J."/>
            <person name="Nurk S."/>
            <person name="Gurevich A."/>
            <person name="Humphrey G."/>
            <person name="Reher R."/>
            <person name="Zhu Q."/>
            <person name="Belda-Ferre P."/>
            <person name="Glukhov E."/>
            <person name="Rex R."/>
            <person name="Dorrestein P.C."/>
            <person name="Knight R."/>
            <person name="Pevzner P."/>
            <person name="Gerwick W.H."/>
            <person name="Gerwick L."/>
        </authorList>
    </citation>
    <scope>NUCLEOTIDE SEQUENCE</scope>
    <source>
        <strain evidence="3">SIO1C4</strain>
    </source>
</reference>
<keyword evidence="2" id="KW-0472">Membrane</keyword>
<keyword evidence="2" id="KW-0812">Transmembrane</keyword>
<accession>A0A6B3NRC7</accession>
<protein>
    <recommendedName>
        <fullName evidence="4">Cell division protein FtsL</fullName>
    </recommendedName>
</protein>
<feature type="transmembrane region" description="Helical" evidence="2">
    <location>
        <begin position="54"/>
        <end position="72"/>
    </location>
</feature>
<feature type="region of interest" description="Disordered" evidence="1">
    <location>
        <begin position="1"/>
        <end position="22"/>
    </location>
</feature>
<sequence length="155" mass="17594">MHAASRPDLPPTNRSKRLTNSSDNRLKVARINPWQRTMPNWLQSLLFLQRSSDLISVLLVGATLSIYSWTVWTQQQWTREYRKLETLQRQERDLTSANETLKEQLAQQAESPASGLVNPTTANTIFLPPAKERKSQAVPKPKTSQQPAATIPLGY</sequence>
<name>A0A6B3NRC7_9CYAN</name>
<feature type="compositionally biased region" description="Polar residues" evidence="1">
    <location>
        <begin position="98"/>
        <end position="124"/>
    </location>
</feature>
<dbReference type="AlphaFoldDB" id="A0A6B3NRC7"/>
<keyword evidence="2" id="KW-1133">Transmembrane helix</keyword>
<organism evidence="3">
    <name type="scientific">Symploca sp. SIO1C4</name>
    <dbReference type="NCBI Taxonomy" id="2607765"/>
    <lineage>
        <taxon>Bacteria</taxon>
        <taxon>Bacillati</taxon>
        <taxon>Cyanobacteriota</taxon>
        <taxon>Cyanophyceae</taxon>
        <taxon>Coleofasciculales</taxon>
        <taxon>Coleofasciculaceae</taxon>
        <taxon>Symploca</taxon>
    </lineage>
</organism>
<evidence type="ECO:0000256" key="2">
    <source>
        <dbReference type="SAM" id="Phobius"/>
    </source>
</evidence>
<gene>
    <name evidence="3" type="ORF">F6J89_31715</name>
</gene>
<proteinExistence type="predicted"/>
<evidence type="ECO:0000313" key="3">
    <source>
        <dbReference type="EMBL" id="NER32051.1"/>
    </source>
</evidence>
<dbReference type="EMBL" id="JAAHFQ010001041">
    <property type="protein sequence ID" value="NER32051.1"/>
    <property type="molecule type" value="Genomic_DNA"/>
</dbReference>
<feature type="region of interest" description="Disordered" evidence="1">
    <location>
        <begin position="98"/>
        <end position="155"/>
    </location>
</feature>